<dbReference type="RefSeq" id="XP_002142203.1">
    <property type="nucleotide sequence ID" value="XM_002142167.1"/>
</dbReference>
<protein>
    <submittedName>
        <fullName evidence="2">Uncharacterized protein</fullName>
    </submittedName>
</protein>
<accession>B6AI13</accession>
<feature type="transmembrane region" description="Helical" evidence="1">
    <location>
        <begin position="59"/>
        <end position="80"/>
    </location>
</feature>
<dbReference type="OrthoDB" id="340887at2759"/>
<proteinExistence type="predicted"/>
<dbReference type="VEuPathDB" id="CryptoDB:CMU_029280"/>
<dbReference type="OMA" id="SANNDFM"/>
<organism evidence="2 3">
    <name type="scientific">Cryptosporidium muris (strain RN66)</name>
    <dbReference type="NCBI Taxonomy" id="441375"/>
    <lineage>
        <taxon>Eukaryota</taxon>
        <taxon>Sar</taxon>
        <taxon>Alveolata</taxon>
        <taxon>Apicomplexa</taxon>
        <taxon>Conoidasida</taxon>
        <taxon>Coccidia</taxon>
        <taxon>Eucoccidiorida</taxon>
        <taxon>Eimeriorina</taxon>
        <taxon>Cryptosporidiidae</taxon>
        <taxon>Cryptosporidium</taxon>
    </lineage>
</organism>
<gene>
    <name evidence="2" type="ORF">CMU_029280</name>
</gene>
<name>B6AI13_CRYMR</name>
<keyword evidence="1" id="KW-0472">Membrane</keyword>
<keyword evidence="1" id="KW-1133">Transmembrane helix</keyword>
<dbReference type="EMBL" id="DS989735">
    <property type="protein sequence ID" value="EEA07854.1"/>
    <property type="molecule type" value="Genomic_DNA"/>
</dbReference>
<reference evidence="2" key="1">
    <citation type="submission" date="2008-06" db="EMBL/GenBank/DDBJ databases">
        <authorList>
            <person name="Lorenzi H."/>
            <person name="Inman J."/>
            <person name="Miller J."/>
            <person name="Schobel S."/>
            <person name="Amedeo P."/>
            <person name="Caler E.V."/>
            <person name="da Silva J."/>
        </authorList>
    </citation>
    <scope>NUCLEOTIDE SEQUENCE [LARGE SCALE GENOMIC DNA]</scope>
    <source>
        <strain evidence="2">RN66</strain>
    </source>
</reference>
<dbReference type="GeneID" id="6997244"/>
<dbReference type="AlphaFoldDB" id="B6AI13"/>
<keyword evidence="1" id="KW-0812">Transmembrane</keyword>
<sequence>MNIIKRIWKVLRTPGPTLYDVLPLIILAVYTDPLAIFCQSKKDIEKKKLPRISIFIYNLSLWILVLLVFILILFVGGIAIGQITIPPIYIGELYGMPLITQFFTISPDGTFLASMKVFINNKSSFNGRLIIQNINISPVLQNFFCTPASANNDFMLSLPYVKSHPNFGGFVFPSNLHYKPINDTTIKVSSILLKSHNVNFQRVKIELGKYGVAEELQGIWLPSGVTQYNLLLKGSTNLLSNSSFKDEIGSRGCLQSNTSNLITHISLDYSVRYFLGSRTVIKQDIGYIAFPACYL</sequence>
<evidence type="ECO:0000313" key="2">
    <source>
        <dbReference type="EMBL" id="EEA07854.1"/>
    </source>
</evidence>
<dbReference type="Proteomes" id="UP000001460">
    <property type="component" value="Unassembled WGS sequence"/>
</dbReference>
<evidence type="ECO:0000313" key="3">
    <source>
        <dbReference type="Proteomes" id="UP000001460"/>
    </source>
</evidence>
<evidence type="ECO:0000256" key="1">
    <source>
        <dbReference type="SAM" id="Phobius"/>
    </source>
</evidence>
<keyword evidence="3" id="KW-1185">Reference proteome</keyword>
<feature type="transmembrane region" description="Helical" evidence="1">
    <location>
        <begin position="21"/>
        <end position="38"/>
    </location>
</feature>